<feature type="binding site" description="in other chain" evidence="6">
    <location>
        <position position="84"/>
    </location>
    <ligand>
        <name>5-phospho-alpha-D-ribose 1-diphosphate</name>
        <dbReference type="ChEBI" id="CHEBI:58017"/>
        <note>ligand shared between dimeric partners</note>
    </ligand>
</feature>
<name>A0AAX4NFG4_9ARCH</name>
<dbReference type="EMBL" id="CP133772">
    <property type="protein sequence ID" value="WYX99526.1"/>
    <property type="molecule type" value="Genomic_DNA"/>
</dbReference>
<comment type="similarity">
    <text evidence="6">Belongs to the purine/pyrimidine phosphoribosyltransferase family. PyrE subfamily.</text>
</comment>
<comment type="catalytic activity">
    <reaction evidence="6">
        <text>orotidine 5'-phosphate + diphosphate = orotate + 5-phospho-alpha-D-ribose 1-diphosphate</text>
        <dbReference type="Rhea" id="RHEA:10380"/>
        <dbReference type="ChEBI" id="CHEBI:30839"/>
        <dbReference type="ChEBI" id="CHEBI:33019"/>
        <dbReference type="ChEBI" id="CHEBI:57538"/>
        <dbReference type="ChEBI" id="CHEBI:58017"/>
        <dbReference type="EC" id="2.4.2.10"/>
    </reaction>
</comment>
<comment type="caution">
    <text evidence="6">Lacks conserved residue(s) required for the propagation of feature annotation.</text>
</comment>
<comment type="cofactor">
    <cofactor evidence="6">
        <name>Mg(2+)</name>
        <dbReference type="ChEBI" id="CHEBI:18420"/>
    </cofactor>
</comment>
<proteinExistence type="inferred from homology"/>
<protein>
    <recommendedName>
        <fullName evidence="2 6">Orotate phosphoribosyltransferase</fullName>
        <shortName evidence="6">OPRT</shortName>
        <shortName evidence="6">OPRTase</shortName>
        <ecNumber evidence="2 6">2.4.2.10</ecNumber>
    </recommendedName>
</protein>
<dbReference type="GO" id="GO:0019856">
    <property type="term" value="P:pyrimidine nucleobase biosynthetic process"/>
    <property type="evidence" value="ECO:0007669"/>
    <property type="project" value="TreeGrafter"/>
</dbReference>
<evidence type="ECO:0000256" key="1">
    <source>
        <dbReference type="ARBA" id="ARBA00004889"/>
    </source>
</evidence>
<feature type="binding site" evidence="6">
    <location>
        <position position="112"/>
    </location>
    <ligand>
        <name>orotate</name>
        <dbReference type="ChEBI" id="CHEBI:30839"/>
    </ligand>
</feature>
<organism evidence="7 8">
    <name type="scientific">Oxyplasma meridianum</name>
    <dbReference type="NCBI Taxonomy" id="3073602"/>
    <lineage>
        <taxon>Archaea</taxon>
        <taxon>Methanobacteriati</taxon>
        <taxon>Thermoplasmatota</taxon>
        <taxon>Thermoplasmata</taxon>
        <taxon>Thermoplasmatales</taxon>
        <taxon>Thermoplasmataceae</taxon>
        <taxon>Oxyplasma</taxon>
    </lineage>
</organism>
<dbReference type="EC" id="2.4.2.10" evidence="2 6"/>
<gene>
    <name evidence="6 7" type="primary">pyrE</name>
    <name evidence="7" type="ORF">OXIME_000058</name>
</gene>
<dbReference type="InterPro" id="IPR029057">
    <property type="entry name" value="PRTase-like"/>
</dbReference>
<dbReference type="InterPro" id="IPR000836">
    <property type="entry name" value="PRTase_dom"/>
</dbReference>
<evidence type="ECO:0000256" key="2">
    <source>
        <dbReference type="ARBA" id="ARBA00011971"/>
    </source>
</evidence>
<dbReference type="RefSeq" id="WP_393971500.1">
    <property type="nucleotide sequence ID" value="NZ_CP133772.1"/>
</dbReference>
<evidence type="ECO:0000313" key="8">
    <source>
        <dbReference type="Proteomes" id="UP001451606"/>
    </source>
</evidence>
<feature type="binding site" evidence="6">
    <location>
        <position position="88"/>
    </location>
    <ligand>
        <name>5-phospho-alpha-D-ribose 1-diphosphate</name>
        <dbReference type="ChEBI" id="CHEBI:58017"/>
        <note>ligand shared between dimeric partners</note>
    </ligand>
</feature>
<dbReference type="GO" id="GO:0000287">
    <property type="term" value="F:magnesium ion binding"/>
    <property type="evidence" value="ECO:0007669"/>
    <property type="project" value="UniProtKB-UniRule"/>
</dbReference>
<dbReference type="GO" id="GO:0004588">
    <property type="term" value="F:orotate phosphoribosyltransferase activity"/>
    <property type="evidence" value="ECO:0007669"/>
    <property type="project" value="UniProtKB-UniRule"/>
</dbReference>
<sequence>MIKDTLLKCGAIKTGDFTLTSGKKSKYYVDIKESATDPAILAEIAAKFASLIKSEIIGGMELGAVPLTVATALETGKRYVIIRKERSHGTKKLLIGTFKPGEIIDLLEDVVTTGGSVLKAAQTLRDAGAVVERSICVVDREEGAWDMLKENGIELISMVKISEIL</sequence>
<keyword evidence="4 6" id="KW-0808">Transferase</keyword>
<keyword evidence="3 6" id="KW-0328">Glycosyltransferase</keyword>
<dbReference type="CDD" id="cd06223">
    <property type="entry name" value="PRTases_typeI"/>
    <property type="match status" value="1"/>
</dbReference>
<feature type="binding site" evidence="6">
    <location>
        <position position="140"/>
    </location>
    <ligand>
        <name>orotate</name>
        <dbReference type="ChEBI" id="CHEBI:30839"/>
    </ligand>
</feature>
<keyword evidence="5 6" id="KW-0665">Pyrimidine biosynthesis</keyword>
<dbReference type="GO" id="GO:0044205">
    <property type="term" value="P:'de novo' UMP biosynthetic process"/>
    <property type="evidence" value="ECO:0007669"/>
    <property type="project" value="UniProtKB-UniRule"/>
</dbReference>
<evidence type="ECO:0000256" key="4">
    <source>
        <dbReference type="ARBA" id="ARBA00022679"/>
    </source>
</evidence>
<comment type="subunit">
    <text evidence="6">Homodimer.</text>
</comment>
<dbReference type="KEGG" id="omr:OXIME_000058"/>
<evidence type="ECO:0000256" key="3">
    <source>
        <dbReference type="ARBA" id="ARBA00022676"/>
    </source>
</evidence>
<dbReference type="NCBIfam" id="TIGR00336">
    <property type="entry name" value="pyrE"/>
    <property type="match status" value="1"/>
</dbReference>
<dbReference type="PANTHER" id="PTHR19278:SF9">
    <property type="entry name" value="URIDINE 5'-MONOPHOSPHATE SYNTHASE"/>
    <property type="match status" value="1"/>
</dbReference>
<dbReference type="Proteomes" id="UP001451606">
    <property type="component" value="Chromosome"/>
</dbReference>
<dbReference type="SUPFAM" id="SSF53271">
    <property type="entry name" value="PRTase-like"/>
    <property type="match status" value="1"/>
</dbReference>
<keyword evidence="8" id="KW-1185">Reference proteome</keyword>
<dbReference type="HAMAP" id="MF_01208">
    <property type="entry name" value="PyrE"/>
    <property type="match status" value="1"/>
</dbReference>
<evidence type="ECO:0000256" key="5">
    <source>
        <dbReference type="ARBA" id="ARBA00022975"/>
    </source>
</evidence>
<feature type="binding site" evidence="6">
    <location>
        <position position="83"/>
    </location>
    <ligand>
        <name>5-phospho-alpha-D-ribose 1-diphosphate</name>
        <dbReference type="ChEBI" id="CHEBI:58017"/>
        <note>ligand shared between dimeric partners</note>
    </ligand>
</feature>
<comment type="pathway">
    <text evidence="1 6">Pyrimidine metabolism; UMP biosynthesis via de novo pathway; UMP from orotate: step 1/2.</text>
</comment>
<reference evidence="7 8" key="1">
    <citation type="submission" date="2023-09" db="EMBL/GenBank/DDBJ databases">
        <authorList>
            <person name="Golyshina O.V."/>
            <person name="Lunev E.A."/>
            <person name="Bargiela R."/>
            <person name="Gaines M.C."/>
            <person name="Daum B."/>
            <person name="Bale N.J."/>
            <person name="Koenen M."/>
            <person name="Sinninghe Damst J.S."/>
            <person name="Yakimov M."/>
            <person name="Golyshin P.N."/>
        </authorList>
    </citation>
    <scope>NUCLEOTIDE SEQUENCE [LARGE SCALE GENOMIC DNA]</scope>
    <source>
        <strain evidence="7 8">M1</strain>
    </source>
</reference>
<keyword evidence="6" id="KW-0460">Magnesium</keyword>
<evidence type="ECO:0000313" key="7">
    <source>
        <dbReference type="EMBL" id="WYX99526.1"/>
    </source>
</evidence>
<dbReference type="GeneID" id="95966782"/>
<feature type="binding site" description="in other chain" evidence="6">
    <location>
        <begin position="108"/>
        <end position="116"/>
    </location>
    <ligand>
        <name>5-phospho-alpha-D-ribose 1-diphosphate</name>
        <dbReference type="ChEBI" id="CHEBI:58017"/>
        <note>ligand shared between dimeric partners</note>
    </ligand>
</feature>
<dbReference type="PANTHER" id="PTHR19278">
    <property type="entry name" value="OROTATE PHOSPHORIBOSYLTRANSFERASE"/>
    <property type="match status" value="1"/>
</dbReference>
<dbReference type="AlphaFoldDB" id="A0AAX4NFG4"/>
<comment type="function">
    <text evidence="6">Catalyzes the transfer of a ribosyl phosphate group from 5-phosphoribose 1-diphosphate to orotate, leading to the formation of orotidine monophosphate (OMP).</text>
</comment>
<dbReference type="InterPro" id="IPR004467">
    <property type="entry name" value="Or_phspho_trans_dom"/>
</dbReference>
<accession>A0AAX4NFG4</accession>
<dbReference type="InterPro" id="IPR023031">
    <property type="entry name" value="OPRT"/>
</dbReference>
<evidence type="ECO:0000256" key="6">
    <source>
        <dbReference type="HAMAP-Rule" id="MF_01208"/>
    </source>
</evidence>
<dbReference type="Gene3D" id="3.40.50.2020">
    <property type="match status" value="1"/>
</dbReference>